<reference evidence="1" key="1">
    <citation type="submission" date="2018-05" db="EMBL/GenBank/DDBJ databases">
        <authorList>
            <person name="Lanie J.A."/>
            <person name="Ng W.-L."/>
            <person name="Kazmierczak K.M."/>
            <person name="Andrzejewski T.M."/>
            <person name="Davidsen T.M."/>
            <person name="Wayne K.J."/>
            <person name="Tettelin H."/>
            <person name="Glass J.I."/>
            <person name="Rusch D."/>
            <person name="Podicherti R."/>
            <person name="Tsui H.-C.T."/>
            <person name="Winkler M.E."/>
        </authorList>
    </citation>
    <scope>NUCLEOTIDE SEQUENCE</scope>
</reference>
<proteinExistence type="predicted"/>
<gene>
    <name evidence="1" type="ORF">METZ01_LOCUS27412</name>
</gene>
<organism evidence="1">
    <name type="scientific">marine metagenome</name>
    <dbReference type="NCBI Taxonomy" id="408172"/>
    <lineage>
        <taxon>unclassified sequences</taxon>
        <taxon>metagenomes</taxon>
        <taxon>ecological metagenomes</taxon>
    </lineage>
</organism>
<accession>A0A381Q6J3</accession>
<evidence type="ECO:0000313" key="1">
    <source>
        <dbReference type="EMBL" id="SUZ74558.1"/>
    </source>
</evidence>
<protein>
    <recommendedName>
        <fullName evidence="2">DUF4348 domain-containing protein</fullName>
    </recommendedName>
</protein>
<dbReference type="AlphaFoldDB" id="A0A381Q6J3"/>
<name>A0A381Q6J3_9ZZZZ</name>
<dbReference type="EMBL" id="UINC01001216">
    <property type="protein sequence ID" value="SUZ74558.1"/>
    <property type="molecule type" value="Genomic_DNA"/>
</dbReference>
<evidence type="ECO:0008006" key="2">
    <source>
        <dbReference type="Google" id="ProtNLM"/>
    </source>
</evidence>
<sequence>MLVAAGNLAGLALICLISGCEPQSPPVERDVVRKLLTGFVLPMGNLSIVSRPSDCRTDGRSDLALPLGLFDAFLRANNEQSTVFDLSEFGDRVAVTSDHPRRLYLRSRKPVVSVSRAGMTTNDALVCVEVYAQEERAFFVFLRREKTTWRLAGEVVSWEEPEEEDLTEDPEDGY</sequence>